<dbReference type="EMBL" id="JAESDN010000009">
    <property type="protein sequence ID" value="KAG7045690.1"/>
    <property type="molecule type" value="Genomic_DNA"/>
</dbReference>
<keyword evidence="2" id="KW-1185">Reference proteome</keyword>
<evidence type="ECO:0000313" key="2">
    <source>
        <dbReference type="Proteomes" id="UP000699042"/>
    </source>
</evidence>
<proteinExistence type="predicted"/>
<accession>A0A9P7R0N6</accession>
<reference evidence="1" key="1">
    <citation type="submission" date="2021-05" db="EMBL/GenBank/DDBJ databases">
        <title>Comparative genomics of three Colletotrichum scovillei strains and genetic complementation revealed genes involved fungal growth and virulence on chili pepper.</title>
        <authorList>
            <person name="Hsieh D.-K."/>
            <person name="Chuang S.-C."/>
            <person name="Chen C.-Y."/>
            <person name="Chao Y.-T."/>
            <person name="Lu M.-Y.J."/>
            <person name="Lee M.-H."/>
            <person name="Shih M.-C."/>
        </authorList>
    </citation>
    <scope>NUCLEOTIDE SEQUENCE</scope>
    <source>
        <strain evidence="1">Coll-153</strain>
    </source>
</reference>
<dbReference type="Proteomes" id="UP000699042">
    <property type="component" value="Unassembled WGS sequence"/>
</dbReference>
<evidence type="ECO:0000313" key="1">
    <source>
        <dbReference type="EMBL" id="KAG7045690.1"/>
    </source>
</evidence>
<gene>
    <name evidence="1" type="ORF">JMJ77_009768</name>
</gene>
<protein>
    <submittedName>
        <fullName evidence="1">Uncharacterized protein</fullName>
    </submittedName>
</protein>
<comment type="caution">
    <text evidence="1">The sequence shown here is derived from an EMBL/GenBank/DDBJ whole genome shotgun (WGS) entry which is preliminary data.</text>
</comment>
<dbReference type="AlphaFoldDB" id="A0A9P7R0N6"/>
<sequence length="323" mass="35904">MMEGREWTKQYYQGVSISDLHGMGCGFCNLSTPRVPFSSPFTCDGRIEVMSGSEGPGDGSIRLCGPKDYFDKSEDGIWDAIFLIPFKHIEQVVLLPNAAKSASKEAAYEVVIIPTGATGASSIKREYPKIISFIWPEKKADEELGGVLVKDEKGTYVDVLKKVFNEQLEAFDKSVIDITENTDAKLTGVECVVSPPMGSNIESNIDSFVHFLDQGILFTSELHRIFLPFKSLDRGMLIHAKDSKGKVVGLDVVCNATEPFYEDKEEESGGTTMIKFGQIDDALLKDLKKYMEEHDLQVMVCEQSFYDYKKGEAMTGFMPMMGV</sequence>
<organism evidence="1 2">
    <name type="scientific">Colletotrichum scovillei</name>
    <dbReference type="NCBI Taxonomy" id="1209932"/>
    <lineage>
        <taxon>Eukaryota</taxon>
        <taxon>Fungi</taxon>
        <taxon>Dikarya</taxon>
        <taxon>Ascomycota</taxon>
        <taxon>Pezizomycotina</taxon>
        <taxon>Sordariomycetes</taxon>
        <taxon>Hypocreomycetidae</taxon>
        <taxon>Glomerellales</taxon>
        <taxon>Glomerellaceae</taxon>
        <taxon>Colletotrichum</taxon>
        <taxon>Colletotrichum acutatum species complex</taxon>
    </lineage>
</organism>
<name>A0A9P7R0N6_9PEZI</name>